<keyword evidence="5" id="KW-0597">Phosphoprotein</keyword>
<dbReference type="SUPFAM" id="SSF55874">
    <property type="entry name" value="ATPase domain of HSP90 chaperone/DNA topoisomerase II/histidine kinase"/>
    <property type="match status" value="1"/>
</dbReference>
<dbReference type="Pfam" id="PF00672">
    <property type="entry name" value="HAMP"/>
    <property type="match status" value="1"/>
</dbReference>
<dbReference type="SMART" id="SM00304">
    <property type="entry name" value="HAMP"/>
    <property type="match status" value="1"/>
</dbReference>
<keyword evidence="4" id="KW-1003">Cell membrane</keyword>
<dbReference type="CDD" id="cd00075">
    <property type="entry name" value="HATPase"/>
    <property type="match status" value="1"/>
</dbReference>
<feature type="coiled-coil region" evidence="10">
    <location>
        <begin position="210"/>
        <end position="266"/>
    </location>
</feature>
<dbReference type="OrthoDB" id="9804645at2"/>
<evidence type="ECO:0000256" key="7">
    <source>
        <dbReference type="ARBA" id="ARBA00022741"/>
    </source>
</evidence>
<evidence type="ECO:0000256" key="1">
    <source>
        <dbReference type="ARBA" id="ARBA00000085"/>
    </source>
</evidence>
<name>A0A1G7VQ08_9RHOO</name>
<dbReference type="PROSITE" id="PS50885">
    <property type="entry name" value="HAMP"/>
    <property type="match status" value="1"/>
</dbReference>
<evidence type="ECO:0000259" key="12">
    <source>
        <dbReference type="PROSITE" id="PS50109"/>
    </source>
</evidence>
<evidence type="ECO:0000256" key="3">
    <source>
        <dbReference type="ARBA" id="ARBA00012438"/>
    </source>
</evidence>
<feature type="transmembrane region" description="Helical" evidence="11">
    <location>
        <begin position="12"/>
        <end position="35"/>
    </location>
</feature>
<dbReference type="InterPro" id="IPR050980">
    <property type="entry name" value="2C_sensor_his_kinase"/>
</dbReference>
<dbReference type="InterPro" id="IPR003660">
    <property type="entry name" value="HAMP_dom"/>
</dbReference>
<dbReference type="InterPro" id="IPR005467">
    <property type="entry name" value="His_kinase_dom"/>
</dbReference>
<evidence type="ECO:0000256" key="10">
    <source>
        <dbReference type="SAM" id="Coils"/>
    </source>
</evidence>
<dbReference type="InterPro" id="IPR036890">
    <property type="entry name" value="HATPase_C_sf"/>
</dbReference>
<dbReference type="PANTHER" id="PTHR44936:SF10">
    <property type="entry name" value="SENSOR PROTEIN RSTB"/>
    <property type="match status" value="1"/>
</dbReference>
<dbReference type="InterPro" id="IPR036097">
    <property type="entry name" value="HisK_dim/P_sf"/>
</dbReference>
<feature type="domain" description="Histidine kinase" evidence="12">
    <location>
        <begin position="237"/>
        <end position="441"/>
    </location>
</feature>
<evidence type="ECO:0000256" key="5">
    <source>
        <dbReference type="ARBA" id="ARBA00022553"/>
    </source>
</evidence>
<dbReference type="InterPro" id="IPR003594">
    <property type="entry name" value="HATPase_dom"/>
</dbReference>
<dbReference type="STRING" id="83767.SAMN05660652_00257"/>
<dbReference type="PRINTS" id="PR00344">
    <property type="entry name" value="BCTRLSENSOR"/>
</dbReference>
<dbReference type="Gene3D" id="1.10.287.130">
    <property type="match status" value="1"/>
</dbReference>
<keyword evidence="10" id="KW-0175">Coiled coil</keyword>
<dbReference type="EMBL" id="FNCY01000001">
    <property type="protein sequence ID" value="SDG61638.1"/>
    <property type="molecule type" value="Genomic_DNA"/>
</dbReference>
<comment type="catalytic activity">
    <reaction evidence="1">
        <text>ATP + protein L-histidine = ADP + protein N-phospho-L-histidine.</text>
        <dbReference type="EC" id="2.7.13.3"/>
    </reaction>
</comment>
<keyword evidence="6" id="KW-0808">Transferase</keyword>
<accession>A0A1G7VQ08</accession>
<feature type="domain" description="HAMP" evidence="13">
    <location>
        <begin position="178"/>
        <end position="229"/>
    </location>
</feature>
<reference evidence="14 15" key="1">
    <citation type="submission" date="2016-10" db="EMBL/GenBank/DDBJ databases">
        <authorList>
            <person name="de Groot N.N."/>
        </authorList>
    </citation>
    <scope>NUCLEOTIDE SEQUENCE [LARGE SCALE GENOMIC DNA]</scope>
    <source>
        <strain evidence="14 15">DSM 5885</strain>
    </source>
</reference>
<keyword evidence="7" id="KW-0547">Nucleotide-binding</keyword>
<dbReference type="CDD" id="cd00082">
    <property type="entry name" value="HisKA"/>
    <property type="match status" value="1"/>
</dbReference>
<evidence type="ECO:0000256" key="6">
    <source>
        <dbReference type="ARBA" id="ARBA00022679"/>
    </source>
</evidence>
<dbReference type="GO" id="GO:0005524">
    <property type="term" value="F:ATP binding"/>
    <property type="evidence" value="ECO:0007669"/>
    <property type="project" value="UniProtKB-KW"/>
</dbReference>
<dbReference type="PANTHER" id="PTHR44936">
    <property type="entry name" value="SENSOR PROTEIN CREC"/>
    <property type="match status" value="1"/>
</dbReference>
<dbReference type="InterPro" id="IPR003661">
    <property type="entry name" value="HisK_dim/P_dom"/>
</dbReference>
<comment type="subcellular location">
    <subcellularLocation>
        <location evidence="2">Cell membrane</location>
        <topology evidence="2">Multi-pass membrane protein</topology>
    </subcellularLocation>
</comment>
<dbReference type="RefSeq" id="WP_091932256.1">
    <property type="nucleotide sequence ID" value="NZ_FNCY01000001.1"/>
</dbReference>
<dbReference type="Gene3D" id="3.30.450.300">
    <property type="entry name" value="Sensor histidine kinase RisS, periplasmic domain"/>
    <property type="match status" value="1"/>
</dbReference>
<organism evidence="14 15">
    <name type="scientific">Propionivibrio dicarboxylicus</name>
    <dbReference type="NCBI Taxonomy" id="83767"/>
    <lineage>
        <taxon>Bacteria</taxon>
        <taxon>Pseudomonadati</taxon>
        <taxon>Pseudomonadota</taxon>
        <taxon>Betaproteobacteria</taxon>
        <taxon>Rhodocyclales</taxon>
        <taxon>Rhodocyclaceae</taxon>
        <taxon>Propionivibrio</taxon>
    </lineage>
</organism>
<evidence type="ECO:0000259" key="13">
    <source>
        <dbReference type="PROSITE" id="PS50885"/>
    </source>
</evidence>
<evidence type="ECO:0000256" key="11">
    <source>
        <dbReference type="SAM" id="Phobius"/>
    </source>
</evidence>
<dbReference type="Pfam" id="PF02518">
    <property type="entry name" value="HATPase_c"/>
    <property type="match status" value="1"/>
</dbReference>
<keyword evidence="9" id="KW-0067">ATP-binding</keyword>
<keyword evidence="11" id="KW-0472">Membrane</keyword>
<dbReference type="SUPFAM" id="SSF47384">
    <property type="entry name" value="Homodimeric domain of signal transducing histidine kinase"/>
    <property type="match status" value="1"/>
</dbReference>
<gene>
    <name evidence="14" type="ORF">SAMN05660652_00257</name>
</gene>
<keyword evidence="15" id="KW-1185">Reference proteome</keyword>
<keyword evidence="11" id="KW-1133">Transmembrane helix</keyword>
<dbReference type="InterPro" id="IPR004358">
    <property type="entry name" value="Sig_transdc_His_kin-like_C"/>
</dbReference>
<dbReference type="EC" id="2.7.13.3" evidence="3"/>
<proteinExistence type="predicted"/>
<dbReference type="AlphaFoldDB" id="A0A1G7VQ08"/>
<dbReference type="Gene3D" id="3.30.565.10">
    <property type="entry name" value="Histidine kinase-like ATPase, C-terminal domain"/>
    <property type="match status" value="1"/>
</dbReference>
<evidence type="ECO:0000313" key="14">
    <source>
        <dbReference type="EMBL" id="SDG61638.1"/>
    </source>
</evidence>
<evidence type="ECO:0000313" key="15">
    <source>
        <dbReference type="Proteomes" id="UP000198607"/>
    </source>
</evidence>
<dbReference type="CDD" id="cd06225">
    <property type="entry name" value="HAMP"/>
    <property type="match status" value="1"/>
</dbReference>
<dbReference type="GO" id="GO:0005886">
    <property type="term" value="C:plasma membrane"/>
    <property type="evidence" value="ECO:0007669"/>
    <property type="project" value="UniProtKB-SubCell"/>
</dbReference>
<sequence length="453" mass="49009">MKLPRLWPFSLAKLTVLLVVIVVAVAEITTFSVVFHDGRESHLRQTGQHIAGQIRLLQTILPGLDERARRKLEQTDPGGPWLQLRPDGRDVPERTPNFGFAGRLGIELGRSLGEPVVLRNEGQGRRSSLWIGFDVTGERWWLVLPPPRFEPRGMPLEQWFWLGGALLALIVVAGVFVRGIVRPLRRLGEAVVATGDGRARPVLPEGPMEVRQLAEQHNRMVSQLAQADAERREMLAGLTHDLRAPLARLRVRLALLENDAERAGLERDGEDMERIVGQCLSFLRSEADEASPVAPLCLADAVSDEVARQRELGRPVDMTVVPAAVACHVAVAHGDLQRVLDNLIGNALQYGAPPVEIAVSAPEPASVLLTVRDHGPGIPPAQRARVFEAFVQGEPARATRGSCGLGLAIVRRIVVRCGGSVRLSEADGGGLAVEMSLPCVAMPASPGVVADSA</sequence>
<keyword evidence="8 14" id="KW-0418">Kinase</keyword>
<evidence type="ECO:0000256" key="8">
    <source>
        <dbReference type="ARBA" id="ARBA00022777"/>
    </source>
</evidence>
<evidence type="ECO:0000256" key="2">
    <source>
        <dbReference type="ARBA" id="ARBA00004651"/>
    </source>
</evidence>
<protein>
    <recommendedName>
        <fullName evidence="3">histidine kinase</fullName>
        <ecNumber evidence="3">2.7.13.3</ecNumber>
    </recommendedName>
</protein>
<dbReference type="SMART" id="SM00387">
    <property type="entry name" value="HATPase_c"/>
    <property type="match status" value="1"/>
</dbReference>
<dbReference type="SMART" id="SM00388">
    <property type="entry name" value="HisKA"/>
    <property type="match status" value="1"/>
</dbReference>
<dbReference type="InterPro" id="IPR038421">
    <property type="entry name" value="RisS_PPD_sf"/>
</dbReference>
<dbReference type="GO" id="GO:0000155">
    <property type="term" value="F:phosphorelay sensor kinase activity"/>
    <property type="evidence" value="ECO:0007669"/>
    <property type="project" value="InterPro"/>
</dbReference>
<dbReference type="PROSITE" id="PS50109">
    <property type="entry name" value="HIS_KIN"/>
    <property type="match status" value="1"/>
</dbReference>
<evidence type="ECO:0000256" key="4">
    <source>
        <dbReference type="ARBA" id="ARBA00022475"/>
    </source>
</evidence>
<evidence type="ECO:0000256" key="9">
    <source>
        <dbReference type="ARBA" id="ARBA00022840"/>
    </source>
</evidence>
<dbReference type="Proteomes" id="UP000198607">
    <property type="component" value="Unassembled WGS sequence"/>
</dbReference>
<feature type="transmembrane region" description="Helical" evidence="11">
    <location>
        <begin position="159"/>
        <end position="177"/>
    </location>
</feature>
<keyword evidence="11" id="KW-0812">Transmembrane</keyword>